<keyword evidence="3" id="KW-1185">Reference proteome</keyword>
<keyword evidence="1" id="KW-0472">Membrane</keyword>
<sequence length="502" mass="58245">MEYMMLLLACSTIMHSLIMTLETSSELRGLYVNINDTVLLTCRSSSLQNRIRLYNVQLRGETLDVDSINRPTASPTADDRNYSLHKHSDYHELSVTFTFKIDYTGIYYCTENEMIKNVTWLIPLGMMTASTTMFNKTLWINCTILDETLKGIMQLVNERGESTTHDTFCNQTRSYIYNATRFTGTMYTCLYNLQQTGLAISYANVYLESNKMNTSSHPTESKIILSCNVLLSNPFLTHIYWDRDLYLNTTRSMKQDTGFYYNNCIYPYYQYGNKQHGLDVCRIRHFVHLDYFSDEMLQLQYYYDDYIITVNMRQLIDPEVWDVSTTLRIFNDVRRCGTYTCGICDDISCYVNRIDGHIHVTKDVILHPTNIEVKCSVPIPIPRHYKDMSFFTDVHIIPVPLGQNSTNMTLVRDEDLHISSFYNNISIVNNVFCKLSLGPYDITNVQRESSRTKLQPHTGSTSNWVTPLTVTMVGMFFAVMTGIYLLIHRRTIVCLPSRTENY</sequence>
<proteinExistence type="predicted"/>
<reference evidence="2 3" key="1">
    <citation type="journal article" date="2013" name="Genome Announc.">
        <title>Complete genome sequence of pathogenic Guinea pig cytomegalovirus from salivary gland homogenates of infected animals.</title>
        <authorList>
            <person name="Yang D."/>
            <person name="Tamburro K."/>
            <person name="Dittmer D."/>
            <person name="Cui X."/>
            <person name="McVoy M.A."/>
            <person name="Hernandez-Alvarado N."/>
            <person name="Schleiss M.R."/>
        </authorList>
    </citation>
    <scope>NUCLEOTIDE SEQUENCE [LARGE SCALE GENOMIC DNA]</scope>
    <source>
        <strain evidence="2">21222</strain>
    </source>
</reference>
<keyword evidence="1" id="KW-1133">Transmembrane helix</keyword>
<dbReference type="RefSeq" id="YP_007417886.1">
    <property type="nucleotide sequence ID" value="NC_020231.1"/>
</dbReference>
<evidence type="ECO:0000313" key="2">
    <source>
        <dbReference type="EMBL" id="AGE11590.1"/>
    </source>
</evidence>
<gene>
    <name evidence="2" type="primary">gp138.1</name>
</gene>
<organismHost>
    <name type="scientific">Cavia porcellus</name>
    <name type="common">Guinea pig</name>
    <dbReference type="NCBI Taxonomy" id="10141"/>
</organismHost>
<feature type="transmembrane region" description="Helical" evidence="1">
    <location>
        <begin position="464"/>
        <end position="487"/>
    </location>
</feature>
<organism evidence="2 3">
    <name type="scientific">Guinea pig cytomegalovirus (strain 22122)</name>
    <name type="common">GPCMV</name>
    <dbReference type="NCBI Taxonomy" id="103920"/>
    <lineage>
        <taxon>Viruses</taxon>
        <taxon>Duplodnaviria</taxon>
        <taxon>Heunggongvirae</taxon>
        <taxon>Peploviricota</taxon>
        <taxon>Herviviricetes</taxon>
        <taxon>Herpesvirales</taxon>
        <taxon>Orthoherpesviridae</taxon>
        <taxon>Betaherpesvirinae</taxon>
        <taxon>Quwivirus</taxon>
        <taxon>Quwivirus caviidbeta2</taxon>
    </lineage>
</organism>
<evidence type="ECO:0000313" key="3">
    <source>
        <dbReference type="Proteomes" id="UP000132784"/>
    </source>
</evidence>
<evidence type="ECO:0000256" key="1">
    <source>
        <dbReference type="SAM" id="Phobius"/>
    </source>
</evidence>
<dbReference type="GeneID" id="14536713"/>
<dbReference type="Proteomes" id="UP000132784">
    <property type="component" value="Segment"/>
</dbReference>
<keyword evidence="1" id="KW-0812">Transmembrane</keyword>
<dbReference type="EMBL" id="KC503762">
    <property type="protein sequence ID" value="AGE11590.1"/>
    <property type="molecule type" value="Genomic_DNA"/>
</dbReference>
<accession>L7ZA62</accession>
<name>L7ZA62_GPCMV</name>
<protein>
    <submittedName>
        <fullName evidence="2">Gp138.1</fullName>
    </submittedName>
</protein>
<dbReference type="KEGG" id="vg:14536713"/>